<proteinExistence type="inferred from homology"/>
<dbReference type="InterPro" id="IPR000305">
    <property type="entry name" value="GIY-YIG_endonuc"/>
</dbReference>
<keyword evidence="3" id="KW-0255">Endonuclease</keyword>
<dbReference type="InterPro" id="IPR050190">
    <property type="entry name" value="UPF0213_domain"/>
</dbReference>
<feature type="domain" description="GIY-YIG" evidence="2">
    <location>
        <begin position="1"/>
        <end position="78"/>
    </location>
</feature>
<protein>
    <submittedName>
        <fullName evidence="3">Putative endonuclease</fullName>
    </submittedName>
</protein>
<evidence type="ECO:0000259" key="2">
    <source>
        <dbReference type="PROSITE" id="PS50164"/>
    </source>
</evidence>
<dbReference type="Pfam" id="PF01541">
    <property type="entry name" value="GIY-YIG"/>
    <property type="match status" value="1"/>
</dbReference>
<keyword evidence="4" id="KW-1185">Reference proteome</keyword>
<dbReference type="OrthoDB" id="9807770at2"/>
<gene>
    <name evidence="3" type="ORF">SAMN04487908_11365</name>
</gene>
<dbReference type="GO" id="GO:0004519">
    <property type="term" value="F:endonuclease activity"/>
    <property type="evidence" value="ECO:0007669"/>
    <property type="project" value="UniProtKB-KW"/>
</dbReference>
<dbReference type="RefSeq" id="WP_073218408.1">
    <property type="nucleotide sequence ID" value="NZ_FNNS01000014.1"/>
</dbReference>
<evidence type="ECO:0000313" key="4">
    <source>
        <dbReference type="Proteomes" id="UP000184172"/>
    </source>
</evidence>
<keyword evidence="3" id="KW-0378">Hydrolase</keyword>
<keyword evidence="3" id="KW-0540">Nuclease</keyword>
<name>A0A1M6I8U4_9FLAO</name>
<dbReference type="PANTHER" id="PTHR34477">
    <property type="entry name" value="UPF0213 PROTEIN YHBQ"/>
    <property type="match status" value="1"/>
</dbReference>
<dbReference type="AlphaFoldDB" id="A0A1M6I8U4"/>
<dbReference type="EMBL" id="FQYV01000013">
    <property type="protein sequence ID" value="SHJ30901.1"/>
    <property type="molecule type" value="Genomic_DNA"/>
</dbReference>
<dbReference type="PANTHER" id="PTHR34477:SF5">
    <property type="entry name" value="BSL5627 PROTEIN"/>
    <property type="match status" value="1"/>
</dbReference>
<evidence type="ECO:0000256" key="1">
    <source>
        <dbReference type="ARBA" id="ARBA00007435"/>
    </source>
</evidence>
<sequence length="102" mass="12210">MPGYTYITTNKNKTVLYVGATDDIRRRLMENKTKIYKNAFTAKYNCNILVYFEEYEDVNDAFLREKQLKAGNRKRKEALINEMNPGWNDLSINWKDENFELR</sequence>
<accession>A0A1M6I8U4</accession>
<dbReference type="SUPFAM" id="SSF82771">
    <property type="entry name" value="GIY-YIG endonuclease"/>
    <property type="match status" value="1"/>
</dbReference>
<dbReference type="Proteomes" id="UP000184172">
    <property type="component" value="Unassembled WGS sequence"/>
</dbReference>
<reference evidence="4" key="1">
    <citation type="submission" date="2016-11" db="EMBL/GenBank/DDBJ databases">
        <authorList>
            <person name="Varghese N."/>
            <person name="Submissions S."/>
        </authorList>
    </citation>
    <scope>NUCLEOTIDE SEQUENCE [LARGE SCALE GENOMIC DNA]</scope>
    <source>
        <strain evidence="4">DSM 26349</strain>
    </source>
</reference>
<dbReference type="CDD" id="cd10448">
    <property type="entry name" value="GIY-YIG_unchar_3"/>
    <property type="match status" value="1"/>
</dbReference>
<comment type="similarity">
    <text evidence="1">Belongs to the UPF0213 family.</text>
</comment>
<dbReference type="PROSITE" id="PS50164">
    <property type="entry name" value="GIY_YIG"/>
    <property type="match status" value="1"/>
</dbReference>
<organism evidence="3 4">
    <name type="scientific">Aequorivita viscosa</name>
    <dbReference type="NCBI Taxonomy" id="797419"/>
    <lineage>
        <taxon>Bacteria</taxon>
        <taxon>Pseudomonadati</taxon>
        <taxon>Bacteroidota</taxon>
        <taxon>Flavobacteriia</taxon>
        <taxon>Flavobacteriales</taxon>
        <taxon>Flavobacteriaceae</taxon>
        <taxon>Aequorivita</taxon>
    </lineage>
</organism>
<dbReference type="InterPro" id="IPR035901">
    <property type="entry name" value="GIY-YIG_endonuc_sf"/>
</dbReference>
<dbReference type="Gene3D" id="3.40.1440.10">
    <property type="entry name" value="GIY-YIG endonuclease"/>
    <property type="match status" value="1"/>
</dbReference>
<dbReference type="STRING" id="797419.SAMN05216556_11412"/>
<evidence type="ECO:0000313" key="3">
    <source>
        <dbReference type="EMBL" id="SHJ30901.1"/>
    </source>
</evidence>